<feature type="compositionally biased region" description="Low complexity" evidence="1">
    <location>
        <begin position="106"/>
        <end position="115"/>
    </location>
</feature>
<evidence type="ECO:0000313" key="3">
    <source>
        <dbReference type="Proteomes" id="UP001186944"/>
    </source>
</evidence>
<gene>
    <name evidence="2" type="ORF">FSP39_002897</name>
</gene>
<accession>A0AA89CBF5</accession>
<organism evidence="2 3">
    <name type="scientific">Pinctada imbricata</name>
    <name type="common">Atlantic pearl-oyster</name>
    <name type="synonym">Pinctada martensii</name>
    <dbReference type="NCBI Taxonomy" id="66713"/>
    <lineage>
        <taxon>Eukaryota</taxon>
        <taxon>Metazoa</taxon>
        <taxon>Spiralia</taxon>
        <taxon>Lophotrochozoa</taxon>
        <taxon>Mollusca</taxon>
        <taxon>Bivalvia</taxon>
        <taxon>Autobranchia</taxon>
        <taxon>Pteriomorphia</taxon>
        <taxon>Pterioida</taxon>
        <taxon>Pterioidea</taxon>
        <taxon>Pteriidae</taxon>
        <taxon>Pinctada</taxon>
    </lineage>
</organism>
<feature type="region of interest" description="Disordered" evidence="1">
    <location>
        <begin position="94"/>
        <end position="115"/>
    </location>
</feature>
<dbReference type="EMBL" id="VSWD01000001">
    <property type="protein sequence ID" value="KAK3108192.1"/>
    <property type="molecule type" value="Genomic_DNA"/>
</dbReference>
<sequence>MDLILSLVIGGLILSKFFGRLHEKRALNSHLKERKGRPMMAVKPCKMINIPNPSLGRGIRIDSRMVMDLLHGVERNAPSRTREIDDISIYTADSSSDEAAEREQFSDSSIYSSDNSTYAAEADRSALEDAIINEAPATDTLEDDTVWG</sequence>
<dbReference type="AlphaFoldDB" id="A0AA89CBF5"/>
<evidence type="ECO:0000313" key="2">
    <source>
        <dbReference type="EMBL" id="KAK3108192.1"/>
    </source>
</evidence>
<comment type="caution">
    <text evidence="2">The sequence shown here is derived from an EMBL/GenBank/DDBJ whole genome shotgun (WGS) entry which is preliminary data.</text>
</comment>
<dbReference type="Proteomes" id="UP001186944">
    <property type="component" value="Unassembled WGS sequence"/>
</dbReference>
<name>A0AA89CBF5_PINIB</name>
<reference evidence="2" key="1">
    <citation type="submission" date="2019-08" db="EMBL/GenBank/DDBJ databases">
        <title>The improved chromosome-level genome for the pearl oyster Pinctada fucata martensii using PacBio sequencing and Hi-C.</title>
        <authorList>
            <person name="Zheng Z."/>
        </authorList>
    </citation>
    <scope>NUCLEOTIDE SEQUENCE</scope>
    <source>
        <strain evidence="2">ZZ-2019</strain>
        <tissue evidence="2">Adductor muscle</tissue>
    </source>
</reference>
<proteinExistence type="predicted"/>
<keyword evidence="3" id="KW-1185">Reference proteome</keyword>
<protein>
    <submittedName>
        <fullName evidence="2">Uncharacterized protein</fullName>
    </submittedName>
</protein>
<evidence type="ECO:0000256" key="1">
    <source>
        <dbReference type="SAM" id="MobiDB-lite"/>
    </source>
</evidence>